<name>W4J491_PLAFP</name>
<evidence type="ECO:0000313" key="1">
    <source>
        <dbReference type="EMBL" id="ETW56417.1"/>
    </source>
</evidence>
<dbReference type="OrthoDB" id="1716531at2759"/>
<dbReference type="AlphaFoldDB" id="W4J491"/>
<reference evidence="1 2" key="1">
    <citation type="submission" date="2013-02" db="EMBL/GenBank/DDBJ databases">
        <title>The Genome Annotation of Plasmodium falciparum Palo Alto/Uganda.</title>
        <authorList>
            <consortium name="The Broad Institute Genome Sequencing Platform"/>
            <consortium name="The Broad Institute Genome Sequencing Center for Infectious Disease"/>
            <person name="Neafsey D."/>
            <person name="Hoffman S."/>
            <person name="Volkman S."/>
            <person name="Rosenthal P."/>
            <person name="Walker B."/>
            <person name="Young S.K."/>
            <person name="Zeng Q."/>
            <person name="Gargeya S."/>
            <person name="Fitzgerald M."/>
            <person name="Haas B."/>
            <person name="Abouelleil A."/>
            <person name="Allen A.W."/>
            <person name="Alvarado L."/>
            <person name="Arachchi H.M."/>
            <person name="Berlin A.M."/>
            <person name="Chapman S.B."/>
            <person name="Gainer-Dewar J."/>
            <person name="Goldberg J."/>
            <person name="Griggs A."/>
            <person name="Gujja S."/>
            <person name="Hansen M."/>
            <person name="Howarth C."/>
            <person name="Imamovic A."/>
            <person name="Ireland A."/>
            <person name="Larimer J."/>
            <person name="McCowan C."/>
            <person name="Murphy C."/>
            <person name="Pearson M."/>
            <person name="Poon T.W."/>
            <person name="Priest M."/>
            <person name="Roberts A."/>
            <person name="Saif S."/>
            <person name="Shea T."/>
            <person name="Sisk P."/>
            <person name="Sykes S."/>
            <person name="Wortman J."/>
            <person name="Nusbaum C."/>
            <person name="Birren B."/>
        </authorList>
    </citation>
    <scope>NUCLEOTIDE SEQUENCE [LARGE SCALE GENOMIC DNA]</scope>
    <source>
        <strain evidence="1 2">Palo Alto/Uganda</strain>
    </source>
</reference>
<evidence type="ECO:0000313" key="2">
    <source>
        <dbReference type="Proteomes" id="UP000019103"/>
    </source>
</evidence>
<protein>
    <submittedName>
        <fullName evidence="1">Uncharacterized protein</fullName>
    </submittedName>
</protein>
<sequence length="90" mass="10498">MYIILSVYIIYYKNSYLNILKICGPNLLDKTPKIFDKIMLKLQEFRLNNGIRNNFSRYGYTNINNSRGTNNNNGTNRRVFIGRGVRLGDS</sequence>
<gene>
    <name evidence="1" type="ORF">PFUGPA_01590</name>
</gene>
<organism evidence="1 2">
    <name type="scientific">Plasmodium falciparum (isolate Palo Alto / Uganda)</name>
    <dbReference type="NCBI Taxonomy" id="57270"/>
    <lineage>
        <taxon>Eukaryota</taxon>
        <taxon>Sar</taxon>
        <taxon>Alveolata</taxon>
        <taxon>Apicomplexa</taxon>
        <taxon>Aconoidasida</taxon>
        <taxon>Haemosporida</taxon>
        <taxon>Plasmodiidae</taxon>
        <taxon>Plasmodium</taxon>
        <taxon>Plasmodium (Laverania)</taxon>
    </lineage>
</organism>
<proteinExistence type="predicted"/>
<accession>W4J491</accession>
<dbReference type="EMBL" id="KI927304">
    <property type="protein sequence ID" value="ETW56417.1"/>
    <property type="molecule type" value="Genomic_DNA"/>
</dbReference>
<reference evidence="1 2" key="2">
    <citation type="submission" date="2013-02" db="EMBL/GenBank/DDBJ databases">
        <title>The Genome Sequence of Plasmodium falciparum Palo Alto/Uganda.</title>
        <authorList>
            <consortium name="The Broad Institute Genome Sequencing Platform"/>
            <consortium name="The Broad Institute Genome Sequencing Center for Infectious Disease"/>
            <person name="Neafsey D."/>
            <person name="Cheeseman I."/>
            <person name="Volkman S."/>
            <person name="Adams J."/>
            <person name="Walker B."/>
            <person name="Young S.K."/>
            <person name="Zeng Q."/>
            <person name="Gargeya S."/>
            <person name="Fitzgerald M."/>
            <person name="Haas B."/>
            <person name="Abouelleil A."/>
            <person name="Alvarado L."/>
            <person name="Arachchi H.M."/>
            <person name="Berlin A.M."/>
            <person name="Chapman S.B."/>
            <person name="Dewar J."/>
            <person name="Goldberg J."/>
            <person name="Griggs A."/>
            <person name="Gujja S."/>
            <person name="Hansen M."/>
            <person name="Howarth C."/>
            <person name="Imamovic A."/>
            <person name="Larimer J."/>
            <person name="McCowan C."/>
            <person name="Murphy C."/>
            <person name="Neiman D."/>
            <person name="Pearson M."/>
            <person name="Priest M."/>
            <person name="Roberts A."/>
            <person name="Saif S."/>
            <person name="Shea T."/>
            <person name="Sisk P."/>
            <person name="Sykes S."/>
            <person name="Wortman J."/>
            <person name="Nusbaum C."/>
            <person name="Birren B."/>
        </authorList>
    </citation>
    <scope>NUCLEOTIDE SEQUENCE [LARGE SCALE GENOMIC DNA]</scope>
    <source>
        <strain evidence="1 2">Palo Alto/Uganda</strain>
    </source>
</reference>
<dbReference type="Proteomes" id="UP000019103">
    <property type="component" value="Unassembled WGS sequence"/>
</dbReference>